<dbReference type="InterPro" id="IPR001314">
    <property type="entry name" value="Peptidase_S1A"/>
</dbReference>
<feature type="disulfide bond" evidence="15 17">
    <location>
        <begin position="75"/>
        <end position="102"/>
    </location>
</feature>
<feature type="active site" description="Charge relay system" evidence="14">
    <location>
        <position position="382"/>
    </location>
</feature>
<evidence type="ECO:0000256" key="7">
    <source>
        <dbReference type="ARBA" id="ARBA00022801"/>
    </source>
</evidence>
<evidence type="ECO:0000256" key="5">
    <source>
        <dbReference type="ARBA" id="ARBA00022729"/>
    </source>
</evidence>
<feature type="disulfide bond" evidence="15">
    <location>
        <begin position="502"/>
        <end position="525"/>
    </location>
</feature>
<feature type="disulfide bond" description="Interchain (between heavy and light chains)" evidence="15">
    <location>
        <begin position="332"/>
        <end position="456"/>
    </location>
</feature>
<dbReference type="InterPro" id="IPR035976">
    <property type="entry name" value="Sushi/SCR/CCP_sf"/>
</dbReference>
<keyword evidence="1" id="KW-0245">EGF-like domain</keyword>
<evidence type="ECO:0000256" key="8">
    <source>
        <dbReference type="ARBA" id="ARBA00022825"/>
    </source>
</evidence>
<evidence type="ECO:0000256" key="18">
    <source>
        <dbReference type="PROSITE-ProRule" id="PRU00302"/>
    </source>
</evidence>
<dbReference type="Pfam" id="PF00431">
    <property type="entry name" value="CUB"/>
    <property type="match status" value="1"/>
</dbReference>
<feature type="domain" description="Sushi" evidence="21">
    <location>
        <begin position="254"/>
        <end position="330"/>
    </location>
</feature>
<keyword evidence="10" id="KW-0391">Immunity</keyword>
<dbReference type="Proteomes" id="UP000233120">
    <property type="component" value="Unassembled WGS sequence"/>
</dbReference>
<dbReference type="SMART" id="SM00020">
    <property type="entry name" value="Tryp_SPc"/>
    <property type="match status" value="1"/>
</dbReference>
<evidence type="ECO:0000256" key="10">
    <source>
        <dbReference type="ARBA" id="ARBA00022859"/>
    </source>
</evidence>
<dbReference type="CDD" id="cd00033">
    <property type="entry name" value="CCP"/>
    <property type="match status" value="1"/>
</dbReference>
<dbReference type="CDD" id="cd00041">
    <property type="entry name" value="CUB"/>
    <property type="match status" value="1"/>
</dbReference>
<comment type="caution">
    <text evidence="18">Lacks conserved residue(s) required for the propagation of feature annotation.</text>
</comment>
<dbReference type="Gene3D" id="2.10.70.10">
    <property type="entry name" value="Complement Module, domain 1"/>
    <property type="match status" value="2"/>
</dbReference>
<dbReference type="FunFam" id="2.60.120.290:FF:000006">
    <property type="entry name" value="Mannan-binding lectin serine protease 1"/>
    <property type="match status" value="1"/>
</dbReference>
<evidence type="ECO:0000313" key="22">
    <source>
        <dbReference type="Ensembl" id="ENSMNEP00000035778.1"/>
    </source>
</evidence>
<dbReference type="InterPro" id="IPR024175">
    <property type="entry name" value="Pept_S1A_C1r/C1S/mannan-bd"/>
</dbReference>
<dbReference type="Ensembl" id="ENSMNET00000060237.1">
    <property type="protein sequence ID" value="ENSMNEP00000035778.1"/>
    <property type="gene ID" value="ENSMNEG00000041029.1"/>
</dbReference>
<keyword evidence="4" id="KW-0645">Protease</keyword>
<feature type="domain" description="Peptidase S1" evidence="20">
    <location>
        <begin position="345"/>
        <end position="587"/>
    </location>
</feature>
<feature type="disulfide bond" evidence="15">
    <location>
        <begin position="535"/>
        <end position="566"/>
    </location>
</feature>
<dbReference type="GO" id="GO:0005615">
    <property type="term" value="C:extracellular space"/>
    <property type="evidence" value="ECO:0007669"/>
    <property type="project" value="TreeGrafter"/>
</dbReference>
<dbReference type="Pfam" id="PF00089">
    <property type="entry name" value="Trypsin"/>
    <property type="match status" value="1"/>
</dbReference>
<name>A0A2K6DIQ5_MACNE</name>
<evidence type="ECO:0000259" key="19">
    <source>
        <dbReference type="PROSITE" id="PS01180"/>
    </source>
</evidence>
<evidence type="ECO:0000256" key="14">
    <source>
        <dbReference type="PIRSR" id="PIRSR001155-1"/>
    </source>
</evidence>
<feature type="disulfide bond" evidence="15">
    <location>
        <begin position="283"/>
        <end position="328"/>
    </location>
</feature>
<dbReference type="Gene3D" id="2.40.10.10">
    <property type="entry name" value="Trypsin-like serine proteases"/>
    <property type="match status" value="2"/>
</dbReference>
<dbReference type="PANTHER" id="PTHR24255:SF18">
    <property type="entry name" value="COMPLEMENT C1S SUBCOMPONENT"/>
    <property type="match status" value="1"/>
</dbReference>
<organism evidence="22 23">
    <name type="scientific">Macaca nemestrina</name>
    <name type="common">Pig-tailed macaque</name>
    <dbReference type="NCBI Taxonomy" id="9545"/>
    <lineage>
        <taxon>Eukaryota</taxon>
        <taxon>Metazoa</taxon>
        <taxon>Chordata</taxon>
        <taxon>Craniata</taxon>
        <taxon>Vertebrata</taxon>
        <taxon>Euteleostomi</taxon>
        <taxon>Mammalia</taxon>
        <taxon>Eutheria</taxon>
        <taxon>Euarchontoglires</taxon>
        <taxon>Primates</taxon>
        <taxon>Haplorrhini</taxon>
        <taxon>Catarrhini</taxon>
        <taxon>Cercopithecidae</taxon>
        <taxon>Cercopithecinae</taxon>
        <taxon>Macaca</taxon>
    </lineage>
</organism>
<feature type="binding site" evidence="16">
    <location>
        <position position="135"/>
    </location>
    <ligand>
        <name>Ca(2+)</name>
        <dbReference type="ChEBI" id="CHEBI:29108"/>
        <label>3</label>
    </ligand>
</feature>
<accession>A0A2K6DIQ5</accession>
<evidence type="ECO:0000256" key="1">
    <source>
        <dbReference type="ARBA" id="ARBA00022536"/>
    </source>
</evidence>
<keyword evidence="3 18" id="KW-0768">Sushi</keyword>
<reference evidence="22" key="1">
    <citation type="submission" date="2025-08" db="UniProtKB">
        <authorList>
            <consortium name="Ensembl"/>
        </authorList>
    </citation>
    <scope>IDENTIFICATION</scope>
</reference>
<dbReference type="Bgee" id="ENSMNEG00000041029">
    <property type="expression patterns" value="Expressed in liver and 11 other cell types or tissues"/>
</dbReference>
<dbReference type="PRINTS" id="PR00722">
    <property type="entry name" value="CHYMOTRYPSIN"/>
</dbReference>
<keyword evidence="23" id="KW-1185">Reference proteome</keyword>
<evidence type="ECO:0000259" key="21">
    <source>
        <dbReference type="PROSITE" id="PS50923"/>
    </source>
</evidence>
<sequence length="593" mass="65656">PEYFLHDDMKNCGGELGVKRVACSLGFGMAEALERAFLNGGLSVSERRNHRIVQEFLCLMPYLILPFTFSLLVNCSGDVFTALIGEIASPNYPKPYPENSRCEYQIRLEEGFQVGLALLLKLECSGASTAHCSLDLLDSRDQQFGPYCGRGFPGPLNIETKSNALDIIFQTDLTGQNKGWKLRYHGDPMPCPKEETPTSVWEPAKAKYVFRDVVRITCLDGFEVVEGRVGATSFHSTCQSNGKWSNSKLKCQPVDCGIPESIENGKVEDPESTLFGSVTRCTCEEPYYYMENGGNGRFLLLEKRERQYHCASNGSWVNEALSPELPKCVPVCGVPREPFEGKQRIIGGSDADIKNFPWQVFFDNPWAGGALIDEYWVLTAAHVVEGNQEPTMYVGSTSVQTSRLAKSKMLTSEHVFIHPGWKLLEVPEARTNFDNDIALVQLKDPVKMGPTVAPICLPGTSSDYNLMDGDLGLIAGWGRTEKRDRALRLKAARLPVAPLRKCREVKVENPKADAGAYVFTPNMICAGGEKGMDSCKGDSGGAFAVQDPNDKTKFYVAGLVSWGPQCGTYGLYTRVQNYVDWIMKTMQKNNTPQ</sequence>
<feature type="active site" description="Charge relay system" evidence="14">
    <location>
        <position position="539"/>
    </location>
</feature>
<feature type="domain" description="CUB" evidence="19">
    <location>
        <begin position="75"/>
        <end position="187"/>
    </location>
</feature>
<keyword evidence="12" id="KW-0325">Glycoprotein</keyword>
<dbReference type="SUPFAM" id="SSF49854">
    <property type="entry name" value="Spermadhesin, CUB domain"/>
    <property type="match status" value="1"/>
</dbReference>
<evidence type="ECO:0000256" key="4">
    <source>
        <dbReference type="ARBA" id="ARBA00022670"/>
    </source>
</evidence>
<dbReference type="SUPFAM" id="SSF57535">
    <property type="entry name" value="Complement control module/SCR domain"/>
    <property type="match status" value="2"/>
</dbReference>
<dbReference type="Gene3D" id="2.60.120.290">
    <property type="entry name" value="Spermadhesin, CUB domain"/>
    <property type="match status" value="1"/>
</dbReference>
<evidence type="ECO:0000256" key="16">
    <source>
        <dbReference type="PIRSR" id="PIRSR001155-4"/>
    </source>
</evidence>
<dbReference type="PROSITE" id="PS01180">
    <property type="entry name" value="CUB"/>
    <property type="match status" value="1"/>
</dbReference>
<dbReference type="AlphaFoldDB" id="A0A2K6DIQ5"/>
<dbReference type="FunFam" id="2.10.70.10:FF:000016">
    <property type="entry name" value="Mannan-binding lectin serine protease 1"/>
    <property type="match status" value="1"/>
</dbReference>
<evidence type="ECO:0000313" key="23">
    <source>
        <dbReference type="Proteomes" id="UP000233120"/>
    </source>
</evidence>
<dbReference type="CDD" id="cd00190">
    <property type="entry name" value="Tryp_SPc"/>
    <property type="match status" value="1"/>
</dbReference>
<keyword evidence="8" id="KW-0720">Serine protease</keyword>
<dbReference type="GO" id="GO:0045087">
    <property type="term" value="P:innate immune response"/>
    <property type="evidence" value="ECO:0007669"/>
    <property type="project" value="UniProtKB-KW"/>
</dbReference>
<dbReference type="FunFam" id="2.10.70.10:FF:000049">
    <property type="entry name" value="Complement C1s subcomponent"/>
    <property type="match status" value="1"/>
</dbReference>
<dbReference type="PROSITE" id="PS50923">
    <property type="entry name" value="SUSHI"/>
    <property type="match status" value="2"/>
</dbReference>
<keyword evidence="16" id="KW-0479">Metal-binding</keyword>
<dbReference type="GO" id="GO:0046872">
    <property type="term" value="F:metal ion binding"/>
    <property type="evidence" value="ECO:0007669"/>
    <property type="project" value="UniProtKB-KW"/>
</dbReference>
<evidence type="ECO:0000256" key="11">
    <source>
        <dbReference type="ARBA" id="ARBA00023157"/>
    </source>
</evidence>
<keyword evidence="13" id="KW-0379">Hydroxylation</keyword>
<dbReference type="PANTHER" id="PTHR24255">
    <property type="entry name" value="COMPLEMENT COMPONENT 1, S SUBCOMPONENT-RELATED"/>
    <property type="match status" value="1"/>
</dbReference>
<evidence type="ECO:0000256" key="6">
    <source>
        <dbReference type="ARBA" id="ARBA00022737"/>
    </source>
</evidence>
<gene>
    <name evidence="22" type="primary">C1S</name>
</gene>
<dbReference type="PROSITE" id="PS00135">
    <property type="entry name" value="TRYPSIN_SER"/>
    <property type="match status" value="1"/>
</dbReference>
<protein>
    <submittedName>
        <fullName evidence="22">Complement C1s</fullName>
    </submittedName>
</protein>
<dbReference type="InterPro" id="IPR000436">
    <property type="entry name" value="Sushi_SCR_CCP_dom"/>
</dbReference>
<dbReference type="PIRSF" id="PIRSF001155">
    <property type="entry name" value="C1r_C1s_MASP"/>
    <property type="match status" value="1"/>
</dbReference>
<evidence type="ECO:0000256" key="12">
    <source>
        <dbReference type="ARBA" id="ARBA00023180"/>
    </source>
</evidence>
<feature type="disulfide bond" evidence="15">
    <location>
        <begin position="218"/>
        <end position="251"/>
    </location>
</feature>
<dbReference type="InterPro" id="IPR001254">
    <property type="entry name" value="Trypsin_dom"/>
</dbReference>
<dbReference type="InterPro" id="IPR000859">
    <property type="entry name" value="CUB_dom"/>
</dbReference>
<dbReference type="PROSITE" id="PS50240">
    <property type="entry name" value="TRYPSIN_DOM"/>
    <property type="match status" value="1"/>
</dbReference>
<dbReference type="InterPro" id="IPR035914">
    <property type="entry name" value="Sperma_CUB_dom_sf"/>
</dbReference>
<dbReference type="GO" id="GO:0006508">
    <property type="term" value="P:proteolysis"/>
    <property type="evidence" value="ECO:0007669"/>
    <property type="project" value="UniProtKB-KW"/>
</dbReference>
<keyword evidence="11 15" id="KW-1015">Disulfide bond</keyword>
<dbReference type="GO" id="GO:0004252">
    <property type="term" value="F:serine-type endopeptidase activity"/>
    <property type="evidence" value="ECO:0007669"/>
    <property type="project" value="InterPro"/>
</dbReference>
<evidence type="ECO:0000256" key="2">
    <source>
        <dbReference type="ARBA" id="ARBA00022588"/>
    </source>
</evidence>
<feature type="active site" description="Charge relay system" evidence="14">
    <location>
        <position position="436"/>
    </location>
</feature>
<dbReference type="InterPro" id="IPR009003">
    <property type="entry name" value="Peptidase_S1_PA"/>
</dbReference>
<reference evidence="22" key="2">
    <citation type="submission" date="2025-09" db="UniProtKB">
        <authorList>
            <consortium name="Ensembl"/>
        </authorList>
    </citation>
    <scope>IDENTIFICATION</scope>
</reference>
<feature type="disulfide bond" evidence="15">
    <location>
        <begin position="132"/>
        <end position="148"/>
    </location>
</feature>
<dbReference type="InterPro" id="IPR043504">
    <property type="entry name" value="Peptidase_S1_PA_chymotrypsin"/>
</dbReference>
<evidence type="ECO:0000256" key="17">
    <source>
        <dbReference type="PROSITE-ProRule" id="PRU00059"/>
    </source>
</evidence>
<keyword evidence="9 16" id="KW-0106">Calcium</keyword>
<evidence type="ECO:0000256" key="15">
    <source>
        <dbReference type="PIRSR" id="PIRSR001155-2"/>
    </source>
</evidence>
<dbReference type="FunFam" id="2.40.10.10:FF:000067">
    <property type="entry name" value="Complement C1s subcomponent"/>
    <property type="match status" value="1"/>
</dbReference>
<evidence type="ECO:0000256" key="13">
    <source>
        <dbReference type="ARBA" id="ARBA00023278"/>
    </source>
</evidence>
<feature type="disulfide bond" evidence="15">
    <location>
        <begin position="191"/>
        <end position="238"/>
    </location>
</feature>
<feature type="disulfide bond" evidence="15">
    <location>
        <begin position="256"/>
        <end position="310"/>
    </location>
</feature>
<dbReference type="SMART" id="SM00042">
    <property type="entry name" value="CUB"/>
    <property type="match status" value="1"/>
</dbReference>
<keyword evidence="2" id="KW-0399">Innate immunity</keyword>
<keyword evidence="7" id="KW-0378">Hydrolase</keyword>
<dbReference type="SMART" id="SM00032">
    <property type="entry name" value="CCP"/>
    <property type="match status" value="2"/>
</dbReference>
<evidence type="ECO:0000259" key="20">
    <source>
        <dbReference type="PROSITE" id="PS50240"/>
    </source>
</evidence>
<evidence type="ECO:0000256" key="9">
    <source>
        <dbReference type="ARBA" id="ARBA00022837"/>
    </source>
</evidence>
<keyword evidence="6" id="KW-0677">Repeat</keyword>
<dbReference type="FunFam" id="2.40.10.10:FF:000059">
    <property type="entry name" value="Complement C1s subcomponent"/>
    <property type="match status" value="1"/>
</dbReference>
<dbReference type="SUPFAM" id="SSF50494">
    <property type="entry name" value="Trypsin-like serine proteases"/>
    <property type="match status" value="1"/>
</dbReference>
<proteinExistence type="predicted"/>
<feature type="domain" description="Sushi" evidence="21">
    <location>
        <begin position="189"/>
        <end position="253"/>
    </location>
</feature>
<dbReference type="Pfam" id="PF00084">
    <property type="entry name" value="Sushi"/>
    <property type="match status" value="2"/>
</dbReference>
<dbReference type="GeneTree" id="ENSGT00940000157473"/>
<feature type="binding site" evidence="16">
    <location>
        <position position="172"/>
    </location>
    <ligand>
        <name>Ca(2+)</name>
        <dbReference type="ChEBI" id="CHEBI:29108"/>
        <label>3</label>
    </ligand>
</feature>
<evidence type="ECO:0000256" key="3">
    <source>
        <dbReference type="ARBA" id="ARBA00022659"/>
    </source>
</evidence>
<keyword evidence="5" id="KW-0732">Signal</keyword>
<dbReference type="GO" id="GO:0006956">
    <property type="term" value="P:complement activation"/>
    <property type="evidence" value="ECO:0007669"/>
    <property type="project" value="InterPro"/>
</dbReference>
<dbReference type="InterPro" id="IPR033116">
    <property type="entry name" value="TRYPSIN_SER"/>
</dbReference>